<keyword evidence="1" id="KW-0732">Signal</keyword>
<sequence>MRRLLLLLSICAGSVVLNAQNVTYGYNPPKISETIFNSPKPRGYSNNFDFLLPKGNRMVFEMSAIYQLRYLPDLDSLLVQVHQKLAPLKDSLSDPLSTKRVDVVCEGKTDKIRITTHQPPADYFAYNNGELSQLKTDQDTLRITLFADSVMSYQPTGSFKKGRAYAVMFILNNIEDIATFEPGYLMKNVHELLLADMAKQLERNPKTNAYTRYYGIYDFVQHKRISPYRVENYAWARPFGWEPVIAAGMQYARGTWLASAALGIKLFKTYSYGRSEWRLLWEPYFFFSKDAANKLLTDRNDFVTLRYQFRYQREGAGSAVVAYTNMSFGYLVRRQGDWLDPNTKKLSIGGLLSGVAVLEPELLFTGFFKQVSPSLKLSVTIQ</sequence>
<dbReference type="STRING" id="413434.SAMN04488132_103431"/>
<protein>
    <submittedName>
        <fullName evidence="2">Uncharacterized protein</fullName>
    </submittedName>
</protein>
<evidence type="ECO:0000313" key="3">
    <source>
        <dbReference type="Proteomes" id="UP000190888"/>
    </source>
</evidence>
<keyword evidence="3" id="KW-1185">Reference proteome</keyword>
<feature type="signal peptide" evidence="1">
    <location>
        <begin position="1"/>
        <end position="19"/>
    </location>
</feature>
<evidence type="ECO:0000313" key="2">
    <source>
        <dbReference type="EMBL" id="SJZ67553.1"/>
    </source>
</evidence>
<dbReference type="AlphaFoldDB" id="A0A1T4MKT4"/>
<dbReference type="OrthoDB" id="664859at2"/>
<proteinExistence type="predicted"/>
<dbReference type="EMBL" id="FUWH01000003">
    <property type="protein sequence ID" value="SJZ67553.1"/>
    <property type="molecule type" value="Genomic_DNA"/>
</dbReference>
<evidence type="ECO:0000256" key="1">
    <source>
        <dbReference type="SAM" id="SignalP"/>
    </source>
</evidence>
<reference evidence="2 3" key="1">
    <citation type="submission" date="2017-02" db="EMBL/GenBank/DDBJ databases">
        <authorList>
            <person name="Peterson S.W."/>
        </authorList>
    </citation>
    <scope>NUCLEOTIDE SEQUENCE [LARGE SCALE GENOMIC DNA]</scope>
    <source>
        <strain evidence="2 3">DSM 22335</strain>
    </source>
</reference>
<feature type="chain" id="PRO_5013069320" evidence="1">
    <location>
        <begin position="20"/>
        <end position="382"/>
    </location>
</feature>
<dbReference type="Proteomes" id="UP000190888">
    <property type="component" value="Unassembled WGS sequence"/>
</dbReference>
<organism evidence="2 3">
    <name type="scientific">Sediminibacterium ginsengisoli</name>
    <dbReference type="NCBI Taxonomy" id="413434"/>
    <lineage>
        <taxon>Bacteria</taxon>
        <taxon>Pseudomonadati</taxon>
        <taxon>Bacteroidota</taxon>
        <taxon>Chitinophagia</taxon>
        <taxon>Chitinophagales</taxon>
        <taxon>Chitinophagaceae</taxon>
        <taxon>Sediminibacterium</taxon>
    </lineage>
</organism>
<gene>
    <name evidence="2" type="ORF">SAMN04488132_103431</name>
</gene>
<accession>A0A1T4MKT4</accession>
<dbReference type="RefSeq" id="WP_139367047.1">
    <property type="nucleotide sequence ID" value="NZ_FUWH01000003.1"/>
</dbReference>
<name>A0A1T4MKT4_9BACT</name>